<dbReference type="Pfam" id="PF00107">
    <property type="entry name" value="ADH_zinc_N"/>
    <property type="match status" value="1"/>
</dbReference>
<organism evidence="2 3">
    <name type="scientific">Rhizoctonia solani</name>
    <dbReference type="NCBI Taxonomy" id="456999"/>
    <lineage>
        <taxon>Eukaryota</taxon>
        <taxon>Fungi</taxon>
        <taxon>Dikarya</taxon>
        <taxon>Basidiomycota</taxon>
        <taxon>Agaricomycotina</taxon>
        <taxon>Agaricomycetes</taxon>
        <taxon>Cantharellales</taxon>
        <taxon>Ceratobasidiaceae</taxon>
        <taxon>Rhizoctonia</taxon>
    </lineage>
</organism>
<dbReference type="InterPro" id="IPR013154">
    <property type="entry name" value="ADH-like_N"/>
</dbReference>
<dbReference type="CDD" id="cd08276">
    <property type="entry name" value="MDR7"/>
    <property type="match status" value="1"/>
</dbReference>
<dbReference type="AlphaFoldDB" id="A0A8H2XYH6"/>
<dbReference type="Gene3D" id="3.40.50.720">
    <property type="entry name" value="NAD(P)-binding Rossmann-like Domain"/>
    <property type="match status" value="1"/>
</dbReference>
<dbReference type="SUPFAM" id="SSF51735">
    <property type="entry name" value="NAD(P)-binding Rossmann-fold domains"/>
    <property type="match status" value="1"/>
</dbReference>
<reference evidence="2" key="1">
    <citation type="submission" date="2021-01" db="EMBL/GenBank/DDBJ databases">
        <authorList>
            <person name="Kaushik A."/>
        </authorList>
    </citation>
    <scope>NUCLEOTIDE SEQUENCE</scope>
    <source>
        <strain evidence="2">AG3-T5</strain>
    </source>
</reference>
<feature type="domain" description="Enoyl reductase (ER)" evidence="1">
    <location>
        <begin position="21"/>
        <end position="360"/>
    </location>
</feature>
<comment type="caution">
    <text evidence="2">The sequence shown here is derived from an EMBL/GenBank/DDBJ whole genome shotgun (WGS) entry which is preliminary data.</text>
</comment>
<dbReference type="Pfam" id="PF08240">
    <property type="entry name" value="ADH_N"/>
    <property type="match status" value="1"/>
</dbReference>
<dbReference type="PANTHER" id="PTHR45033">
    <property type="match status" value="1"/>
</dbReference>
<dbReference type="InterPro" id="IPR011032">
    <property type="entry name" value="GroES-like_sf"/>
</dbReference>
<dbReference type="InterPro" id="IPR013149">
    <property type="entry name" value="ADH-like_C"/>
</dbReference>
<dbReference type="Gene3D" id="3.90.180.10">
    <property type="entry name" value="Medium-chain alcohol dehydrogenases, catalytic domain"/>
    <property type="match status" value="1"/>
</dbReference>
<dbReference type="Proteomes" id="UP000663841">
    <property type="component" value="Unassembled WGS sequence"/>
</dbReference>
<protein>
    <recommendedName>
        <fullName evidence="1">Enoyl reductase (ER) domain-containing protein</fullName>
    </recommendedName>
</protein>
<evidence type="ECO:0000313" key="3">
    <source>
        <dbReference type="Proteomes" id="UP000663841"/>
    </source>
</evidence>
<dbReference type="PANTHER" id="PTHR45033:SF2">
    <property type="entry name" value="ZINC-TYPE ALCOHOL DEHYDROGENASE-LIKE PROTEIN C1773.06C"/>
    <property type="match status" value="1"/>
</dbReference>
<dbReference type="GO" id="GO:0016491">
    <property type="term" value="F:oxidoreductase activity"/>
    <property type="evidence" value="ECO:0007669"/>
    <property type="project" value="InterPro"/>
</dbReference>
<evidence type="ECO:0000259" key="1">
    <source>
        <dbReference type="SMART" id="SM00829"/>
    </source>
</evidence>
<dbReference type="InterPro" id="IPR020843">
    <property type="entry name" value="ER"/>
</dbReference>
<accession>A0A8H2XYH6</accession>
<dbReference type="SUPFAM" id="SSF50129">
    <property type="entry name" value="GroES-like"/>
    <property type="match status" value="1"/>
</dbReference>
<name>A0A8H2XYH6_9AGAM</name>
<sequence>MTSIPTVAQAWRFPVDQSTWKDHHSLQLREVKLSPPQKGEVLVRLYAAALNYRVQQDILISNGTYPTSPTDSTGPDGQGLIPTSDGAGEVIALGEGVTQWKKGDRVHSLFFETWLDGPILPEHNFQALGAGTPGCLSQYRVFKAETLLPIPPHLSYEEAATIPCAALTAWNSFFERKPLTDKSTVLVLGSGGVSVFGAQLAKAAGARVIATTSSKAKADRYKALGVDEIVNYREFPEWSVKVKELTGGKGVEQVLEVGGEGTVFQSIKSIERGGLVHMIGAVAAGTSSGGSAQELGTLILITPATLSGVQIGNKAMCERLDAFITQHQIKPIIDRIFGWNEVIEAFDHQLTGSHFGKIVVRID</sequence>
<evidence type="ECO:0000313" key="2">
    <source>
        <dbReference type="EMBL" id="CAE6438140.1"/>
    </source>
</evidence>
<dbReference type="InterPro" id="IPR036291">
    <property type="entry name" value="NAD(P)-bd_dom_sf"/>
</dbReference>
<gene>
    <name evidence="2" type="ORF">RDB_LOCUS88175</name>
</gene>
<dbReference type="SMART" id="SM00829">
    <property type="entry name" value="PKS_ER"/>
    <property type="match status" value="1"/>
</dbReference>
<dbReference type="EMBL" id="CAJMWW010000090">
    <property type="protein sequence ID" value="CAE6438140.1"/>
    <property type="molecule type" value="Genomic_DNA"/>
</dbReference>
<proteinExistence type="predicted"/>
<dbReference type="InterPro" id="IPR052711">
    <property type="entry name" value="Zinc_ADH-like"/>
</dbReference>